<reference evidence="4" key="1">
    <citation type="submission" date="2017-02" db="UniProtKB">
        <authorList>
            <consortium name="WormBaseParasite"/>
        </authorList>
    </citation>
    <scope>IDENTIFICATION</scope>
</reference>
<proteinExistence type="predicted"/>
<evidence type="ECO:0000313" key="4">
    <source>
        <dbReference type="WBParaSite" id="EVEC_0001015601-mRNA-1"/>
    </source>
</evidence>
<feature type="compositionally biased region" description="Polar residues" evidence="1">
    <location>
        <begin position="404"/>
        <end position="415"/>
    </location>
</feature>
<feature type="compositionally biased region" description="Basic and acidic residues" evidence="1">
    <location>
        <begin position="467"/>
        <end position="480"/>
    </location>
</feature>
<keyword evidence="3" id="KW-1185">Reference proteome</keyword>
<dbReference type="OrthoDB" id="5847181at2759"/>
<accession>A0A0N4VH55</accession>
<dbReference type="AlphaFoldDB" id="A0A0N4VH55"/>
<evidence type="ECO:0000313" key="3">
    <source>
        <dbReference type="Proteomes" id="UP000274131"/>
    </source>
</evidence>
<reference evidence="2 3" key="2">
    <citation type="submission" date="2018-10" db="EMBL/GenBank/DDBJ databases">
        <authorList>
            <consortium name="Pathogen Informatics"/>
        </authorList>
    </citation>
    <scope>NUCLEOTIDE SEQUENCE [LARGE SCALE GENOMIC DNA]</scope>
</reference>
<organism evidence="4">
    <name type="scientific">Enterobius vermicularis</name>
    <name type="common">Human pinworm</name>
    <dbReference type="NCBI Taxonomy" id="51028"/>
    <lineage>
        <taxon>Eukaryota</taxon>
        <taxon>Metazoa</taxon>
        <taxon>Ecdysozoa</taxon>
        <taxon>Nematoda</taxon>
        <taxon>Chromadorea</taxon>
        <taxon>Rhabditida</taxon>
        <taxon>Spirurina</taxon>
        <taxon>Oxyuridomorpha</taxon>
        <taxon>Oxyuroidea</taxon>
        <taxon>Oxyuridae</taxon>
        <taxon>Enterobius</taxon>
    </lineage>
</organism>
<sequence>MLDGFCIGSMGQQKFGLRRPILRGRIVLEDDEEPLCNLSGSLLEENIHLETRIQTGNRENLLLKRETVRRMQREARQKRPNFNIVTDIPPTLDFEFPTFISWLSGDFVLLNMEFYLSSALSSGSLASPESFHITSKDILSNTDDSQLNSPISAKNTAHPRLLQVEFEKLLVEESRRKTPTEETPCRAASIVDDDADEGIRTFENSGRVSSVGSKCANRTKMRTLLFQKETAYLQRKYDLNEVNEEKTKSYGTPSCFQSVTVPDEKVDERPSIVREKEVSSKQDLLTGSTTGSVDNRCDTALVIGKQRKSPLEATTSYLSGGAVPLMRQPNSTLTISNDSLIQKSGSNNTRDRLLSALNVGMDENHLKAAPKTLLSFKTPQRTLHFPGNGRKGLDHSMTTVKFKTDVSQNVNTSKGSVTDTSSDSPSTNRGKSKMIVLGSCEQKRKTKSAVSLRDGISNRKGVGKQKLASDNRKDSADKENYLSANGEVSLKPENGLESEDFIEALESSTRNLSISKQLEQVQETNSEGSGTHAELPGCNQLISGTPSNNLRPAGFISGLDISMVTTGTPGQDNISLPIVNFNSSPSSVHNSVIFSGSSVSAVSKLSKDGSSDKPVHLISRFKKKSTPELVLVKRRIVHPEPTVNGCRRSQRNRVRTLRKWLGEEPIYRKGDRGSLELVGVTAVKISDPLLRRHKSVTMAGVVEDQLRKNKIMKGECQKGRRVRVAAQK</sequence>
<protein>
    <submittedName>
        <fullName evidence="4">Centromere protein C</fullName>
    </submittedName>
</protein>
<feature type="compositionally biased region" description="Low complexity" evidence="1">
    <location>
        <begin position="416"/>
        <end position="427"/>
    </location>
</feature>
<feature type="region of interest" description="Disordered" evidence="1">
    <location>
        <begin position="404"/>
        <end position="480"/>
    </location>
</feature>
<evidence type="ECO:0000313" key="2">
    <source>
        <dbReference type="EMBL" id="VDD94750.1"/>
    </source>
</evidence>
<dbReference type="Proteomes" id="UP000274131">
    <property type="component" value="Unassembled WGS sequence"/>
</dbReference>
<gene>
    <name evidence="2" type="ORF">EVEC_LOCUS9501</name>
</gene>
<dbReference type="EMBL" id="UXUI01010098">
    <property type="protein sequence ID" value="VDD94750.1"/>
    <property type="molecule type" value="Genomic_DNA"/>
</dbReference>
<name>A0A0N4VH55_ENTVE</name>
<evidence type="ECO:0000256" key="1">
    <source>
        <dbReference type="SAM" id="MobiDB-lite"/>
    </source>
</evidence>
<dbReference type="WBParaSite" id="EVEC_0001015601-mRNA-1">
    <property type="protein sequence ID" value="EVEC_0001015601-mRNA-1"/>
    <property type="gene ID" value="EVEC_0001015601"/>
</dbReference>